<dbReference type="PANTHER" id="PTHR23346">
    <property type="entry name" value="TRANSLATIONAL ACTIVATOR GCN1-RELATED"/>
    <property type="match status" value="1"/>
</dbReference>
<dbReference type="FunFam" id="1.25.10.10:FF:000096">
    <property type="entry name" value="eIF-2-alpha kinase activator gcn1"/>
    <property type="match status" value="1"/>
</dbReference>
<reference evidence="7" key="1">
    <citation type="submission" date="2020-05" db="EMBL/GenBank/DDBJ databases">
        <title>Phylogenomic resolution of chytrid fungi.</title>
        <authorList>
            <person name="Stajich J.E."/>
            <person name="Amses K."/>
            <person name="Simmons R."/>
            <person name="Seto K."/>
            <person name="Myers J."/>
            <person name="Bonds A."/>
            <person name="Quandt C.A."/>
            <person name="Barry K."/>
            <person name="Liu P."/>
            <person name="Grigoriev I."/>
            <person name="Longcore J.E."/>
            <person name="James T.Y."/>
        </authorList>
    </citation>
    <scope>NUCLEOTIDE SEQUENCE</scope>
    <source>
        <strain evidence="7">JEL0318</strain>
    </source>
</reference>
<comment type="caution">
    <text evidence="7">The sequence shown here is derived from an EMBL/GenBank/DDBJ whole genome shotgun (WGS) entry which is preliminary data.</text>
</comment>
<evidence type="ECO:0000313" key="8">
    <source>
        <dbReference type="Proteomes" id="UP001212841"/>
    </source>
</evidence>
<dbReference type="InterPro" id="IPR011989">
    <property type="entry name" value="ARM-like"/>
</dbReference>
<feature type="repeat" description="HEAT" evidence="4">
    <location>
        <begin position="2140"/>
        <end position="2177"/>
    </location>
</feature>
<dbReference type="PANTHER" id="PTHR23346:SF7">
    <property type="entry name" value="STALLED RIBOSOME SENSOR GCN1"/>
    <property type="match status" value="1"/>
</dbReference>
<dbReference type="GO" id="GO:0030295">
    <property type="term" value="F:protein kinase activator activity"/>
    <property type="evidence" value="ECO:0007669"/>
    <property type="project" value="UniProtKB-ARBA"/>
</dbReference>
<dbReference type="Pfam" id="PF24993">
    <property type="entry name" value="GNC1_N"/>
    <property type="match status" value="1"/>
</dbReference>
<feature type="domain" description="TOG" evidence="6">
    <location>
        <begin position="1500"/>
        <end position="1735"/>
    </location>
</feature>
<feature type="repeat" description="HEAT" evidence="4">
    <location>
        <begin position="1794"/>
        <end position="1832"/>
    </location>
</feature>
<dbReference type="Pfam" id="PF23271">
    <property type="entry name" value="HEAT_GCN1"/>
    <property type="match status" value="1"/>
</dbReference>
<dbReference type="Pfam" id="PF12074">
    <property type="entry name" value="Gcn1_N"/>
    <property type="match status" value="1"/>
</dbReference>
<dbReference type="GO" id="GO:1904688">
    <property type="term" value="P:regulation of cytoplasmic translational initiation"/>
    <property type="evidence" value="ECO:0007669"/>
    <property type="project" value="UniProtKB-ARBA"/>
</dbReference>
<feature type="repeat" description="HEAT" evidence="4">
    <location>
        <begin position="2741"/>
        <end position="2779"/>
    </location>
</feature>
<dbReference type="GO" id="GO:0005829">
    <property type="term" value="C:cytosol"/>
    <property type="evidence" value="ECO:0007669"/>
    <property type="project" value="TreeGrafter"/>
</dbReference>
<feature type="region of interest" description="Disordered" evidence="5">
    <location>
        <begin position="880"/>
        <end position="939"/>
    </location>
</feature>
<dbReference type="InterPro" id="IPR034085">
    <property type="entry name" value="TOG"/>
</dbReference>
<keyword evidence="8" id="KW-1185">Reference proteome</keyword>
<dbReference type="Pfam" id="PF25801">
    <property type="entry name" value="HEAT_GCN1_C_2"/>
    <property type="match status" value="1"/>
</dbReference>
<dbReference type="InterPro" id="IPR057546">
    <property type="entry name" value="HEAT_GCN1"/>
</dbReference>
<keyword evidence="2" id="KW-0677">Repeat</keyword>
<evidence type="ECO:0000256" key="3">
    <source>
        <dbReference type="ARBA" id="ARBA00072275"/>
    </source>
</evidence>
<accession>A0AAD5SC42</accession>
<proteinExistence type="inferred from homology"/>
<dbReference type="InterPro" id="IPR022716">
    <property type="entry name" value="Gcn1_N"/>
</dbReference>
<feature type="domain" description="TOG" evidence="6">
    <location>
        <begin position="1936"/>
        <end position="2199"/>
    </location>
</feature>
<dbReference type="Gene3D" id="1.25.10.10">
    <property type="entry name" value="Leucine-rich Repeat Variant"/>
    <property type="match status" value="8"/>
</dbReference>
<feature type="repeat" description="HEAT" evidence="4">
    <location>
        <begin position="1675"/>
        <end position="1713"/>
    </location>
</feature>
<dbReference type="PROSITE" id="PS50077">
    <property type="entry name" value="HEAT_REPEAT"/>
    <property type="match status" value="4"/>
</dbReference>
<feature type="compositionally biased region" description="Basic and acidic residues" evidence="5">
    <location>
        <begin position="882"/>
        <end position="920"/>
    </location>
</feature>
<organism evidence="7 8">
    <name type="scientific">Rhizophlyctis rosea</name>
    <dbReference type="NCBI Taxonomy" id="64517"/>
    <lineage>
        <taxon>Eukaryota</taxon>
        <taxon>Fungi</taxon>
        <taxon>Fungi incertae sedis</taxon>
        <taxon>Chytridiomycota</taxon>
        <taxon>Chytridiomycota incertae sedis</taxon>
        <taxon>Chytridiomycetes</taxon>
        <taxon>Rhizophlyctidales</taxon>
        <taxon>Rhizophlyctidaceae</taxon>
        <taxon>Rhizophlyctis</taxon>
    </lineage>
</organism>
<dbReference type="Pfam" id="PF24984">
    <property type="entry name" value="HEAT_EF3_GNC1"/>
    <property type="match status" value="1"/>
</dbReference>
<dbReference type="SUPFAM" id="SSF48371">
    <property type="entry name" value="ARM repeat"/>
    <property type="match status" value="3"/>
</dbReference>
<feature type="compositionally biased region" description="Basic and acidic residues" evidence="5">
    <location>
        <begin position="1"/>
        <end position="12"/>
    </location>
</feature>
<evidence type="ECO:0000256" key="2">
    <source>
        <dbReference type="ARBA" id="ARBA00022737"/>
    </source>
</evidence>
<dbReference type="InterPro" id="IPR016024">
    <property type="entry name" value="ARM-type_fold"/>
</dbReference>
<dbReference type="FunFam" id="1.25.10.10:FF:000090">
    <property type="entry name" value="eIF-2-alpha kinase activator GCN1"/>
    <property type="match status" value="1"/>
</dbReference>
<gene>
    <name evidence="7" type="primary">GCN1</name>
    <name evidence="7" type="ORF">HK097_009128</name>
</gene>
<evidence type="ECO:0000256" key="4">
    <source>
        <dbReference type="PROSITE-ProRule" id="PRU00103"/>
    </source>
</evidence>
<dbReference type="Pfam" id="PF24987">
    <property type="entry name" value="HEAT_EF3_N"/>
    <property type="match status" value="2"/>
</dbReference>
<dbReference type="SMART" id="SM01349">
    <property type="entry name" value="TOG"/>
    <property type="match status" value="2"/>
</dbReference>
<evidence type="ECO:0000313" key="7">
    <source>
        <dbReference type="EMBL" id="KAJ3049894.1"/>
    </source>
</evidence>
<evidence type="ECO:0000256" key="1">
    <source>
        <dbReference type="ARBA" id="ARBA00007366"/>
    </source>
</evidence>
<sequence length="2817" mass="303878">MAPQKGDLHHSDTEDEDALQPLGSNENIADDLDETQFGGLSASLLELPWPEFVKTVIIPGVPVTSVVKRTAVLHGLSSKLKREELPDTLIPIIFETLLHTVPRYTDISSRKSVLSALSALYNASATKSKGDAVDSPFMRVASKLLERELKGNLSSLAPSVILVYTSWTARLITLALSSSSSSTTLDNSIPFKTTLSLHVSLLDALAVSSGTRSSHMLKRSIMATTVAVKAGGKDNAGQLLNSLLTPNAVEGKDGWKNALMIGIVVRVATTLGAKEAVDGQRDSIIKFYTKAILGSRLPVPTAHLQAFDVFAQGYVTSDVLVKEIVAPGERLLLRSPEVVIKVFDFTFKSASFDLSKVFREKFADALLNHLKSTNESVRTDAFSLFKTLAARSSDEAELVKVVEIIVKGFAGKSPSVDHRQQYYACISSLAALPPVSKKIIDSVPALAGKEANEIVLHHCLQSLIPHIKAYLSSSSPDAATVSNLVRFILTGVSDAKSGTRKAYLFALVGAFTSEVLSAVGDVSKLVDAMVKVVDKVQSAGVGLLDPKKETPALVEGVLGLRWILEVVEWAKAEGKSAVAEQIEKTNVIAKILTPAPPKSFLLNEKLYTKLLPTADEQLPFLQTIIAIIKNDEYYNITGASDSAKDKQPLASALTWTLVNAAQPVSREAYSLVSKLTSSSASLLSKTIKLVRIGLGALLVEHAKELAAAKPEILAWGDRPPRSSKEFGVKVFQALQSAVPYVPEDEEAEQDANIAETLQKSLLDLAVLSCHPVVIETMGEDVWVRLCFRAGTGPQSIVESTWGEKWLRQRIEGSGEDVSDGGIAVSVPAEFRKATLSAITLFTEVATDVVLPIVLPWSLSTLQSDEAKALTPIDVAVFNTPEGELHNDPTVKKGAGRVDDRPKTAEEKWERELKKELEAKQKAAGAKGGKGPQGKGEKLTKAEIEARQAQVVKEAEIRKRVAGVRERLLNALDGFDAVVKGIRRSVGEDAQESFGDWMGKVVEAVLHGVVRREVVVWRDGKKGDVGPVLCGRTAVDSFVGVGQVAGEQIEDIVDDVAAGVLRAQGVVEGGEGLDECVASTPVQAQIFSLLSSLPELYSSSEPLPPPTFTYLFPLLRFIILREGRIASLKDRVITELVMSASDILLAHCGIAASRILPRRDMVKCLVEMLEKYPRLRNPAKEGLLTLAINVGEGELDEEDEEDELHINGDGGKKETDLPLVVGELLNGLLSLESAVRESCLLALGHLTIPEDVEADFQSRLWIARFDPEEGVRNEAVRLWEEFNGEDVLENDNVGRVLELVTHKVSAVRLSAGRGLCAALQEYDDLVTPTIETLFETYREKAIPPEPEYDDYGMVIPESLNKPDPWEARAGVASALQASVPVLTDLAPLRSLFNFLIEREALGDRNDHVQKAMLDAGLAAINANGKPYVRDLLSVFDDYLSRPAKASGTHDTIREACVILLGTLAQHLDATDPMIPEVIGKLVETLKTPSEAVQVAVAECLPALIKVNRAGAAPLVEKLLYQLTNSPKYGERRGAAYGLAGVVKGCGIGSLKDMGVMTSLKNAVEDKKKVEKREGAVFAFETLSQTLGRLFEPYVIQILPLLLVCFGDSSREVREATEDACRVIMSKLSGHCVKLVMPTLLNGLEDKNWRAKTGSIEVLASMAYLAPKQLSVSLPTVVPRLCDVLADSHQKVQEAAKQALTQFGGVIKNPEIQELVPTLLLALVDPNTKTHPALIALLDTSFVHYIDAPSLALLVPILQRGLGERSAEVKKKAAQIVGNMASLTDHKDLIPYLPSLMPGVKEVLVDPVPEARAIAAKALGTLMEKLGEDNFPGLVPELLQTLKSDTSGVDRSGAAQGLSEVVAGLGLERLEGLLPEVVANASSNKVYVREGFMTLLIYLPATHGEKFTPYLGQIIPPILRGLADESESVREASLKSGQMIVRNYATKAVDLLLPELETGLFDENWRIRASSVQLMGDLLYRIAGVSGKVEMEGEEDEGTLGTETGRQALVNALGKLRYEKVLASLYIVRGDSSAIVRQSSLHVWEAIVNNTPRTLKEILPVMMEILIDNLASESSERRGVAARTVGDLVRKLGDAILGDIVPILERGLESDNAGTRQGVCVGMSEIMASAGKTQVGDFVVHCVPLVRTALVDSEAEVREAAAQAFDMVHQNLGSKAIDEVLPSLLNELKAGTDGSAASGYALEALKEIMAVRSNIVFPVLIPTLISRPISSFNARALGSLITVAGQALNRRLGTILPALMDGLEQDDGAVPDIQDALKTLLVNVEGDDGVHQLMLLLAESADEGTKQRKRAGCEAMKWFCEGTRETIAVDYLAEWVERLVELMRGGDKAVVVAAHGALEAVVKKVRKEDLDRFVGVVRRGIRDVEAEMSEDEIIEGFCLPKGISPFLPIFSQGLMYGGADIKEQSALGFGDLVRRISPEALRPFVTLITGPLIRVIGDRSTPGVKSAILQTLGLLLVKVPAMLKPFLPQLQRTFVKSLSEPSSAMVRDRAARCLTALIALQTRLDPLVVELAQGIRGAEDRGVKEAMWEALGGLVRGLGQGTGRELNDASKKAVEGLITEVFVSGGENDDTLRVGAAKSFGAYCRYVSTDDAKPLIASQFSALTADVEWPRFHSVLLAIDHALIDSPPLVSDLGFTAEVVDAVCRGFEVDKSSVGEAAVSLASHLLTEPYLSEGVADKLIPALIGALPVGGKSSSDARREALNAIKSLAKTSHQTLVPFFPTLIPVLMACVRDRTIPVKLAAERCMVRVFKVKEGDQVVKEYCKSVDAPTGRTVGDYVRRVLSKLDADSEDEGEVQIFS</sequence>
<dbReference type="EMBL" id="JADGJD010000580">
    <property type="protein sequence ID" value="KAJ3049894.1"/>
    <property type="molecule type" value="Genomic_DNA"/>
</dbReference>
<comment type="similarity">
    <text evidence="1">Belongs to the GCN1 family.</text>
</comment>
<evidence type="ECO:0000259" key="6">
    <source>
        <dbReference type="SMART" id="SM01349"/>
    </source>
</evidence>
<dbReference type="InterPro" id="IPR021133">
    <property type="entry name" value="HEAT_type_2"/>
</dbReference>
<protein>
    <recommendedName>
        <fullName evidence="3">eIF-2-alpha kinase activator GCN1</fullName>
    </recommendedName>
</protein>
<name>A0AAD5SC42_9FUNG</name>
<dbReference type="GO" id="GO:0034198">
    <property type="term" value="P:cellular response to amino acid starvation"/>
    <property type="evidence" value="ECO:0007669"/>
    <property type="project" value="TreeGrafter"/>
</dbReference>
<dbReference type="Proteomes" id="UP001212841">
    <property type="component" value="Unassembled WGS sequence"/>
</dbReference>
<dbReference type="InterPro" id="IPR056810">
    <property type="entry name" value="GNC1-like_N"/>
</dbReference>
<feature type="region of interest" description="Disordered" evidence="5">
    <location>
        <begin position="1"/>
        <end position="26"/>
    </location>
</feature>
<evidence type="ECO:0000256" key="5">
    <source>
        <dbReference type="SAM" id="MobiDB-lite"/>
    </source>
</evidence>